<dbReference type="HOGENOM" id="CLU_1668861_0_0_1"/>
<feature type="compositionally biased region" description="Polar residues" evidence="1">
    <location>
        <begin position="57"/>
        <end position="67"/>
    </location>
</feature>
<proteinExistence type="predicted"/>
<dbReference type="Pfam" id="PF11770">
    <property type="entry name" value="GAPT"/>
    <property type="match status" value="1"/>
</dbReference>
<dbReference type="PANTHER" id="PTHR37350:SF1">
    <property type="entry name" value="PROTEIN GAPT"/>
    <property type="match status" value="1"/>
</dbReference>
<keyword evidence="2" id="KW-1133">Transmembrane helix</keyword>
<dbReference type="FunCoup" id="G3T937">
    <property type="interactions" value="12"/>
</dbReference>
<keyword evidence="2" id="KW-0812">Transmembrane</keyword>
<dbReference type="GO" id="GO:0005886">
    <property type="term" value="C:plasma membrane"/>
    <property type="evidence" value="ECO:0007669"/>
    <property type="project" value="Ensembl"/>
</dbReference>
<dbReference type="eggNOG" id="ENOG502TKNI">
    <property type="taxonomic scope" value="Eukaryota"/>
</dbReference>
<reference evidence="3 4" key="1">
    <citation type="submission" date="2009-06" db="EMBL/GenBank/DDBJ databases">
        <title>The Genome Sequence of Loxodonta africana (African elephant).</title>
        <authorList>
            <person name="Di Palma F."/>
            <person name="Heiman D."/>
            <person name="Young S."/>
            <person name="Johnson J."/>
            <person name="Lander E.S."/>
            <person name="Lindblad-Toh K."/>
        </authorList>
    </citation>
    <scope>NUCLEOTIDE SEQUENCE [LARGE SCALE GENOMIC DNA]</scope>
    <source>
        <strain evidence="3 4">Isolate ISIS603380</strain>
    </source>
</reference>
<evidence type="ECO:0000256" key="1">
    <source>
        <dbReference type="SAM" id="MobiDB-lite"/>
    </source>
</evidence>
<protein>
    <submittedName>
        <fullName evidence="3">GRB2 binding adaptor protein, transmembrane</fullName>
    </submittedName>
</protein>
<dbReference type="GO" id="GO:0002322">
    <property type="term" value="P:B cell proliferation involved in immune response"/>
    <property type="evidence" value="ECO:0007669"/>
    <property type="project" value="TreeGrafter"/>
</dbReference>
<keyword evidence="2" id="KW-0472">Membrane</keyword>
<feature type="region of interest" description="Disordered" evidence="1">
    <location>
        <begin position="57"/>
        <end position="158"/>
    </location>
</feature>
<sequence length="158" mass="18254">MLKSCGDTSVAFSIGIFLFLLVVFLGIGCFWHWKHPDTTRFTLPKFLRRRSSKRNNYAKTPSLSSQVIGPKHKISAQTQDHRSAMGKTTIHGNYENVEVRPPKAKEETDKEIYENTRQSSFEEHIYGNQTSSDYYDFQEPHTSEAPQDEDIYILPDSY</sequence>
<keyword evidence="4" id="KW-1185">Reference proteome</keyword>
<feature type="compositionally biased region" description="Basic and acidic residues" evidence="1">
    <location>
        <begin position="97"/>
        <end position="125"/>
    </location>
</feature>
<gene>
    <name evidence="3" type="primary">GAPT</name>
</gene>
<evidence type="ECO:0000313" key="3">
    <source>
        <dbReference type="Ensembl" id="ENSLAFP00000010259.1"/>
    </source>
</evidence>
<dbReference type="PRINTS" id="PR02077">
    <property type="entry name" value="PROTEINGAPT"/>
</dbReference>
<dbReference type="STRING" id="9785.ENSLAFP00000010259"/>
<dbReference type="PROSITE" id="PS51257">
    <property type="entry name" value="PROKAR_LIPOPROTEIN"/>
    <property type="match status" value="1"/>
</dbReference>
<evidence type="ECO:0000256" key="2">
    <source>
        <dbReference type="SAM" id="Phobius"/>
    </source>
</evidence>
<dbReference type="GO" id="GO:0005794">
    <property type="term" value="C:Golgi apparatus"/>
    <property type="evidence" value="ECO:0007669"/>
    <property type="project" value="Ensembl"/>
</dbReference>
<dbReference type="OMA" id="WHWKHRN"/>
<reference evidence="3" key="2">
    <citation type="submission" date="2025-08" db="UniProtKB">
        <authorList>
            <consortium name="Ensembl"/>
        </authorList>
    </citation>
    <scope>IDENTIFICATION</scope>
    <source>
        <strain evidence="3">Isolate ISIS603380</strain>
    </source>
</reference>
<dbReference type="Proteomes" id="UP000007646">
    <property type="component" value="Unassembled WGS sequence"/>
</dbReference>
<dbReference type="InterPro" id="IPR021082">
    <property type="entry name" value="Protein_GAPT"/>
</dbReference>
<dbReference type="GO" id="GO:0001782">
    <property type="term" value="P:B cell homeostasis"/>
    <property type="evidence" value="ECO:0007669"/>
    <property type="project" value="TreeGrafter"/>
</dbReference>
<feature type="transmembrane region" description="Helical" evidence="2">
    <location>
        <begin position="12"/>
        <end position="33"/>
    </location>
</feature>
<dbReference type="GeneTree" id="ENSGT00390000011255"/>
<dbReference type="AlphaFoldDB" id="G3T937"/>
<name>G3T937_LOXAF</name>
<accession>G3T937</accession>
<reference evidence="3" key="3">
    <citation type="submission" date="2025-09" db="UniProtKB">
        <authorList>
            <consortium name="Ensembl"/>
        </authorList>
    </citation>
    <scope>IDENTIFICATION</scope>
    <source>
        <strain evidence="3">Isolate ISIS603380</strain>
    </source>
</reference>
<evidence type="ECO:0000313" key="4">
    <source>
        <dbReference type="Proteomes" id="UP000007646"/>
    </source>
</evidence>
<organism evidence="3 4">
    <name type="scientific">Loxodonta africana</name>
    <name type="common">African elephant</name>
    <dbReference type="NCBI Taxonomy" id="9785"/>
    <lineage>
        <taxon>Eukaryota</taxon>
        <taxon>Metazoa</taxon>
        <taxon>Chordata</taxon>
        <taxon>Craniata</taxon>
        <taxon>Vertebrata</taxon>
        <taxon>Euteleostomi</taxon>
        <taxon>Mammalia</taxon>
        <taxon>Eutheria</taxon>
        <taxon>Afrotheria</taxon>
        <taxon>Proboscidea</taxon>
        <taxon>Elephantidae</taxon>
        <taxon>Loxodonta</taxon>
    </lineage>
</organism>
<dbReference type="Ensembl" id="ENSLAFT00000012275.1">
    <property type="protein sequence ID" value="ENSLAFP00000010259.1"/>
    <property type="gene ID" value="ENSLAFG00000012279.1"/>
</dbReference>
<dbReference type="InParanoid" id="G3T937"/>
<dbReference type="PANTHER" id="PTHR37350">
    <property type="entry name" value="PROTEIN GAPT"/>
    <property type="match status" value="1"/>
</dbReference>